<evidence type="ECO:0000313" key="5">
    <source>
        <dbReference type="Proteomes" id="UP000235392"/>
    </source>
</evidence>
<evidence type="ECO:0000256" key="1">
    <source>
        <dbReference type="SAM" id="MobiDB-lite"/>
    </source>
</evidence>
<evidence type="ECO:0000313" key="4">
    <source>
        <dbReference type="Proteomes" id="UP000235388"/>
    </source>
</evidence>
<keyword evidence="4" id="KW-1185">Reference proteome</keyword>
<comment type="caution">
    <text evidence="3">The sequence shown here is derived from an EMBL/GenBank/DDBJ whole genome shotgun (WGS) entry which is preliminary data.</text>
</comment>
<reference evidence="4 5" key="1">
    <citation type="submission" date="2017-11" db="EMBL/GenBank/DDBJ databases">
        <title>De novo assembly and phasing of dikaryotic genomes from two isolates of Puccinia coronata f. sp. avenae, the causal agent of oat crown rust.</title>
        <authorList>
            <person name="Miller M.E."/>
            <person name="Zhang Y."/>
            <person name="Omidvar V."/>
            <person name="Sperschneider J."/>
            <person name="Schwessinger B."/>
            <person name="Raley C."/>
            <person name="Palmer J.M."/>
            <person name="Garnica D."/>
            <person name="Upadhyaya N."/>
            <person name="Rathjen J."/>
            <person name="Taylor J.M."/>
            <person name="Park R.F."/>
            <person name="Dodds P.N."/>
            <person name="Hirsch C.D."/>
            <person name="Kianian S.F."/>
            <person name="Figueroa M."/>
        </authorList>
    </citation>
    <scope>NUCLEOTIDE SEQUENCE [LARGE SCALE GENOMIC DNA]</scope>
    <source>
        <strain evidence="2">12NC29</strain>
        <strain evidence="3">12SD80</strain>
    </source>
</reference>
<dbReference type="AlphaFoldDB" id="A0A2N5V470"/>
<accession>A0A2N5V470</accession>
<dbReference type="EMBL" id="PGCJ01000803">
    <property type="protein sequence ID" value="PLW20070.1"/>
    <property type="molecule type" value="Genomic_DNA"/>
</dbReference>
<feature type="compositionally biased region" description="Basic residues" evidence="1">
    <location>
        <begin position="144"/>
        <end position="153"/>
    </location>
</feature>
<organism evidence="3 5">
    <name type="scientific">Puccinia coronata f. sp. avenae</name>
    <dbReference type="NCBI Taxonomy" id="200324"/>
    <lineage>
        <taxon>Eukaryota</taxon>
        <taxon>Fungi</taxon>
        <taxon>Dikarya</taxon>
        <taxon>Basidiomycota</taxon>
        <taxon>Pucciniomycotina</taxon>
        <taxon>Pucciniomycetes</taxon>
        <taxon>Pucciniales</taxon>
        <taxon>Pucciniaceae</taxon>
        <taxon>Puccinia</taxon>
    </lineage>
</organism>
<evidence type="ECO:0000313" key="2">
    <source>
        <dbReference type="EMBL" id="PLW20070.1"/>
    </source>
</evidence>
<proteinExistence type="predicted"/>
<feature type="region of interest" description="Disordered" evidence="1">
    <location>
        <begin position="134"/>
        <end position="162"/>
    </location>
</feature>
<dbReference type="Proteomes" id="UP000235388">
    <property type="component" value="Unassembled WGS sequence"/>
</dbReference>
<sequence length="162" mass="17650">MKAPKLPSDPEWNAIRIRIFSGSSSSSTIIHTHLSRKRTYNSLFLGISNTLEVASGRYRRLFEVEDGPLKDLVPALNDGVEFLSRLCTALLKANCGQQLQNEDAIKCLDEAEKLFKGHLGTGLVDSWNSLGAVKEEAPTGGGGGRKRRGGKNKKQGDKQGEP</sequence>
<evidence type="ECO:0000313" key="3">
    <source>
        <dbReference type="EMBL" id="PLW44800.1"/>
    </source>
</evidence>
<gene>
    <name evidence="2" type="ORF">PCANC_12067</name>
    <name evidence="3" type="ORF">PCASD_07121</name>
</gene>
<name>A0A2N5V470_9BASI</name>
<protein>
    <submittedName>
        <fullName evidence="3">Uncharacterized protein</fullName>
    </submittedName>
</protein>
<dbReference type="Proteomes" id="UP000235392">
    <property type="component" value="Unassembled WGS sequence"/>
</dbReference>
<dbReference type="EMBL" id="PGCI01000054">
    <property type="protein sequence ID" value="PLW44800.1"/>
    <property type="molecule type" value="Genomic_DNA"/>
</dbReference>